<evidence type="ECO:0000313" key="3">
    <source>
        <dbReference type="Proteomes" id="UP000526307"/>
    </source>
</evidence>
<name>A0A7Y9B0D7_9FIRM</name>
<dbReference type="Pfam" id="PF01206">
    <property type="entry name" value="TusA"/>
    <property type="match status" value="1"/>
</dbReference>
<accession>A0A7Y9B0D7</accession>
<protein>
    <submittedName>
        <fullName evidence="2">Sulfurtransferase TusA family protein</fullName>
    </submittedName>
</protein>
<dbReference type="AlphaFoldDB" id="A0A7Y9B0D7"/>
<dbReference type="InterPro" id="IPR036868">
    <property type="entry name" value="TusA-like_sf"/>
</dbReference>
<dbReference type="RefSeq" id="WP_009643186.1">
    <property type="nucleotide sequence ID" value="NZ_CAJPUB010000005.1"/>
</dbReference>
<evidence type="ECO:0000313" key="2">
    <source>
        <dbReference type="EMBL" id="NWO22762.1"/>
    </source>
</evidence>
<dbReference type="Proteomes" id="UP000526307">
    <property type="component" value="Unassembled WGS sequence"/>
</dbReference>
<keyword evidence="2" id="KW-0808">Transferase</keyword>
<keyword evidence="3" id="KW-1185">Reference proteome</keyword>
<evidence type="ECO:0000259" key="1">
    <source>
        <dbReference type="Pfam" id="PF01206"/>
    </source>
</evidence>
<dbReference type="EMBL" id="JABXYR010000001">
    <property type="protein sequence ID" value="NWO22762.1"/>
    <property type="molecule type" value="Genomic_DNA"/>
</dbReference>
<feature type="domain" description="UPF0033" evidence="1">
    <location>
        <begin position="3"/>
        <end position="66"/>
    </location>
</feature>
<gene>
    <name evidence="2" type="ORF">HW270_01475</name>
</gene>
<sequence>MTKVDARGYSCPEPVIMAQNAVKEGTPVEILVDNMTPVKNISRFAANNNLTMEYVETPEGDYLITLK</sequence>
<dbReference type="GO" id="GO:0016740">
    <property type="term" value="F:transferase activity"/>
    <property type="evidence" value="ECO:0007669"/>
    <property type="project" value="UniProtKB-KW"/>
</dbReference>
<comment type="caution">
    <text evidence="2">The sequence shown here is derived from an EMBL/GenBank/DDBJ whole genome shotgun (WGS) entry which is preliminary data.</text>
</comment>
<proteinExistence type="predicted"/>
<dbReference type="InterPro" id="IPR001455">
    <property type="entry name" value="TusA-like"/>
</dbReference>
<dbReference type="Gene3D" id="3.30.110.40">
    <property type="entry name" value="TusA-like domain"/>
    <property type="match status" value="1"/>
</dbReference>
<organism evidence="2 3">
    <name type="scientific">Mogibacterium timidum</name>
    <dbReference type="NCBI Taxonomy" id="35519"/>
    <lineage>
        <taxon>Bacteria</taxon>
        <taxon>Bacillati</taxon>
        <taxon>Bacillota</taxon>
        <taxon>Clostridia</taxon>
        <taxon>Peptostreptococcales</taxon>
        <taxon>Anaerovoracaceae</taxon>
        <taxon>Mogibacterium</taxon>
    </lineage>
</organism>
<reference evidence="2 3" key="1">
    <citation type="submission" date="2020-06" db="EMBL/GenBank/DDBJ databases">
        <title>Mogibacterium timidum strain W9173 genomic sequence.</title>
        <authorList>
            <person name="Wade W.G."/>
            <person name="Johnston C.D."/>
            <person name="Chen T."/>
            <person name="Dewhirst F.E."/>
        </authorList>
    </citation>
    <scope>NUCLEOTIDE SEQUENCE [LARGE SCALE GENOMIC DNA]</scope>
    <source>
        <strain evidence="2 3">W9173</strain>
    </source>
</reference>
<dbReference type="SUPFAM" id="SSF64307">
    <property type="entry name" value="SirA-like"/>
    <property type="match status" value="1"/>
</dbReference>